<evidence type="ECO:0000313" key="6">
    <source>
        <dbReference type="EMBL" id="KAL2864387.1"/>
    </source>
</evidence>
<dbReference type="GeneID" id="98148617"/>
<feature type="compositionally biased region" description="Polar residues" evidence="4">
    <location>
        <begin position="62"/>
        <end position="74"/>
    </location>
</feature>
<evidence type="ECO:0000256" key="1">
    <source>
        <dbReference type="ARBA" id="ARBA00004123"/>
    </source>
</evidence>
<comment type="subcellular location">
    <subcellularLocation>
        <location evidence="1">Nucleus</location>
    </subcellularLocation>
</comment>
<dbReference type="PROSITE" id="PS00036">
    <property type="entry name" value="BZIP_BASIC"/>
    <property type="match status" value="1"/>
</dbReference>
<dbReference type="PANTHER" id="PTHR40621">
    <property type="entry name" value="TRANSCRIPTION FACTOR KAPC-RELATED"/>
    <property type="match status" value="1"/>
</dbReference>
<dbReference type="InterPro" id="IPR050936">
    <property type="entry name" value="AP-1-like"/>
</dbReference>
<dbReference type="Proteomes" id="UP001610432">
    <property type="component" value="Unassembled WGS sequence"/>
</dbReference>
<dbReference type="EMBL" id="JBFXLQ010000041">
    <property type="protein sequence ID" value="KAL2864387.1"/>
    <property type="molecule type" value="Genomic_DNA"/>
</dbReference>
<evidence type="ECO:0000256" key="2">
    <source>
        <dbReference type="ARBA" id="ARBA00023242"/>
    </source>
</evidence>
<dbReference type="PANTHER" id="PTHR40621:SF6">
    <property type="entry name" value="AP-1-LIKE TRANSCRIPTION FACTOR YAP1-RELATED"/>
    <property type="match status" value="1"/>
</dbReference>
<feature type="compositionally biased region" description="Low complexity" evidence="4">
    <location>
        <begin position="28"/>
        <end position="37"/>
    </location>
</feature>
<feature type="region of interest" description="Disordered" evidence="4">
    <location>
        <begin position="27"/>
        <end position="46"/>
    </location>
</feature>
<evidence type="ECO:0000313" key="7">
    <source>
        <dbReference type="Proteomes" id="UP001610432"/>
    </source>
</evidence>
<dbReference type="Gene3D" id="1.20.5.170">
    <property type="match status" value="1"/>
</dbReference>
<sequence>MAHPARGNENHEELLWPSASNFAMLQWPDAASPSPDHSSSDERYHLPEDVLDFPDLRLSLAENPSSPQSSASDYNTDKSKRRREQNRNAQRAYRERKEKYIKNLLKLIDEMNRNHVRLSESYEAVRLEALRLQDQVLDLRAQLEFWRKAQVLVVKYPEDAAAAPAATGVTGVTGGGPGVGVSMGMDSGGLLAGSGGQGLGQSIDPLLESDLAYPVL</sequence>
<feature type="region of interest" description="Disordered" evidence="4">
    <location>
        <begin position="58"/>
        <end position="94"/>
    </location>
</feature>
<dbReference type="PROSITE" id="PS50217">
    <property type="entry name" value="BZIP"/>
    <property type="match status" value="1"/>
</dbReference>
<dbReference type="RefSeq" id="XP_070883366.1">
    <property type="nucleotide sequence ID" value="XM_071033545.1"/>
</dbReference>
<accession>A0ABR4LLX0</accession>
<evidence type="ECO:0000259" key="5">
    <source>
        <dbReference type="PROSITE" id="PS50217"/>
    </source>
</evidence>
<organism evidence="6 7">
    <name type="scientific">Aspergillus lucknowensis</name>
    <dbReference type="NCBI Taxonomy" id="176173"/>
    <lineage>
        <taxon>Eukaryota</taxon>
        <taxon>Fungi</taxon>
        <taxon>Dikarya</taxon>
        <taxon>Ascomycota</taxon>
        <taxon>Pezizomycotina</taxon>
        <taxon>Eurotiomycetes</taxon>
        <taxon>Eurotiomycetidae</taxon>
        <taxon>Eurotiales</taxon>
        <taxon>Aspergillaceae</taxon>
        <taxon>Aspergillus</taxon>
        <taxon>Aspergillus subgen. Nidulantes</taxon>
    </lineage>
</organism>
<name>A0ABR4LLX0_9EURO</name>
<keyword evidence="2" id="KW-0539">Nucleus</keyword>
<dbReference type="SUPFAM" id="SSF57959">
    <property type="entry name" value="Leucine zipper domain"/>
    <property type="match status" value="1"/>
</dbReference>
<dbReference type="InterPro" id="IPR004827">
    <property type="entry name" value="bZIP"/>
</dbReference>
<reference evidence="6 7" key="1">
    <citation type="submission" date="2024-07" db="EMBL/GenBank/DDBJ databases">
        <title>Section-level genome sequencing and comparative genomics of Aspergillus sections Usti and Cavernicolus.</title>
        <authorList>
            <consortium name="Lawrence Berkeley National Laboratory"/>
            <person name="Nybo J.L."/>
            <person name="Vesth T.C."/>
            <person name="Theobald S."/>
            <person name="Frisvad J.C."/>
            <person name="Larsen T.O."/>
            <person name="Kjaerboelling I."/>
            <person name="Rothschild-Mancinelli K."/>
            <person name="Lyhne E.K."/>
            <person name="Kogle M.E."/>
            <person name="Barry K."/>
            <person name="Clum A."/>
            <person name="Na H."/>
            <person name="Ledsgaard L."/>
            <person name="Lin J."/>
            <person name="Lipzen A."/>
            <person name="Kuo A."/>
            <person name="Riley R."/>
            <person name="Mondo S."/>
            <person name="Labutti K."/>
            <person name="Haridas S."/>
            <person name="Pangalinan J."/>
            <person name="Salamov A.A."/>
            <person name="Simmons B.A."/>
            <person name="Magnuson J.K."/>
            <person name="Chen J."/>
            <person name="Drula E."/>
            <person name="Henrissat B."/>
            <person name="Wiebenga A."/>
            <person name="Lubbers R.J."/>
            <person name="Gomes A.C."/>
            <person name="Macurrencykelacurrency M.R."/>
            <person name="Stajich J."/>
            <person name="Grigoriev I.V."/>
            <person name="Mortensen U.H."/>
            <person name="De Vries R.P."/>
            <person name="Baker S.E."/>
            <person name="Andersen M.R."/>
        </authorList>
    </citation>
    <scope>NUCLEOTIDE SEQUENCE [LARGE SCALE GENOMIC DNA]</scope>
    <source>
        <strain evidence="6 7">CBS 449.75</strain>
    </source>
</reference>
<feature type="coiled-coil region" evidence="3">
    <location>
        <begin position="94"/>
        <end position="142"/>
    </location>
</feature>
<keyword evidence="3" id="KW-0175">Coiled coil</keyword>
<protein>
    <recommendedName>
        <fullName evidence="5">BZIP domain-containing protein</fullName>
    </recommendedName>
</protein>
<gene>
    <name evidence="6" type="ORF">BJX67DRAFT_383858</name>
</gene>
<keyword evidence="7" id="KW-1185">Reference proteome</keyword>
<proteinExistence type="predicted"/>
<feature type="domain" description="BZIP" evidence="5">
    <location>
        <begin position="76"/>
        <end position="139"/>
    </location>
</feature>
<comment type="caution">
    <text evidence="6">The sequence shown here is derived from an EMBL/GenBank/DDBJ whole genome shotgun (WGS) entry which is preliminary data.</text>
</comment>
<evidence type="ECO:0000256" key="4">
    <source>
        <dbReference type="SAM" id="MobiDB-lite"/>
    </source>
</evidence>
<dbReference type="InterPro" id="IPR046347">
    <property type="entry name" value="bZIP_sf"/>
</dbReference>
<evidence type="ECO:0000256" key="3">
    <source>
        <dbReference type="SAM" id="Coils"/>
    </source>
</evidence>
<dbReference type="CDD" id="cd14688">
    <property type="entry name" value="bZIP_YAP"/>
    <property type="match status" value="1"/>
</dbReference>